<feature type="transmembrane region" description="Helical" evidence="10">
    <location>
        <begin position="117"/>
        <end position="135"/>
    </location>
</feature>
<evidence type="ECO:0000256" key="3">
    <source>
        <dbReference type="ARBA" id="ARBA00022448"/>
    </source>
</evidence>
<sequence length="479" mass="52003">MADSRPELQLGWREVFRNRPFQTGRKLTVSQTFIPHAPTVKSRIGAILSATSGNFLEQFDFFLFGFYASAIGKAFFPSESETASLLNTFGVFWLGALMRPVGAIVLGAYIDKIGRRQGLIVTLSIMAIGTVIIAFCPSYETIGIAAPVIVLLGRLLQGFSAGVEVGGVSVYLSEIATPGKRGFYTSFQSSSQQVAIFVAAIVGYVLNESMPVETVAAWGWRIPFFLGCLIIPLIFFLRRTLEETPEFLAMKKHPTAREVFASALANWRIVILGMMMAILTTTTFYFVTVYTPTFGKNVLKLSSQDALLVTLLVAVTNFIWNPIGGAVSDRIGRKPVLLAIAGLALVTAYPALHWLVSSPTFGKMLVVAMMFSFYFGIYSGTMLGALVEIVPKHVRTTCFSLAFALAAALFGTFTPLASTWLIDRTDDKASPGFWLMFAAVLGIIAALTVYPGTAKPSRVAKPSRPERPNSVLGVQAAPH</sequence>
<evidence type="ECO:0000313" key="12">
    <source>
        <dbReference type="EMBL" id="NOJ43908.1"/>
    </source>
</evidence>
<dbReference type="InterPro" id="IPR005828">
    <property type="entry name" value="MFS_sugar_transport-like"/>
</dbReference>
<evidence type="ECO:0000256" key="4">
    <source>
        <dbReference type="ARBA" id="ARBA00022475"/>
    </source>
</evidence>
<evidence type="ECO:0000259" key="11">
    <source>
        <dbReference type="PROSITE" id="PS50850"/>
    </source>
</evidence>
<accession>A0A7Y4GXS6</accession>
<dbReference type="Proteomes" id="UP000544122">
    <property type="component" value="Unassembled WGS sequence"/>
</dbReference>
<dbReference type="FunFam" id="1.20.1250.20:FF:000001">
    <property type="entry name" value="Dicarboxylate MFS transporter"/>
    <property type="match status" value="1"/>
</dbReference>
<feature type="transmembrane region" description="Helical" evidence="10">
    <location>
        <begin position="335"/>
        <end position="352"/>
    </location>
</feature>
<feature type="transmembrane region" description="Helical" evidence="10">
    <location>
        <begin position="434"/>
        <end position="454"/>
    </location>
</feature>
<dbReference type="AlphaFoldDB" id="A0A7Y4GXS6"/>
<gene>
    <name evidence="12" type="ORF">HCN58_30900</name>
</gene>
<dbReference type="InterPro" id="IPR036259">
    <property type="entry name" value="MFS_trans_sf"/>
</dbReference>
<reference evidence="12 13" key="1">
    <citation type="submission" date="2020-03" db="EMBL/GenBank/DDBJ databases">
        <title>Bradyrhizobium diversity isolated from nodules of Indigofera sp.</title>
        <authorList>
            <person name="Klepa M."/>
            <person name="Helene L."/>
            <person name="Hungria M."/>
        </authorList>
    </citation>
    <scope>NUCLEOTIDE SEQUENCE [LARGE SCALE GENOMIC DNA]</scope>
    <source>
        <strain evidence="12 13">WSM 1791</strain>
    </source>
</reference>
<dbReference type="PROSITE" id="PS00217">
    <property type="entry name" value="SUGAR_TRANSPORT_2"/>
    <property type="match status" value="1"/>
</dbReference>
<keyword evidence="5 10" id="KW-0812">Transmembrane</keyword>
<dbReference type="GO" id="GO:0015293">
    <property type="term" value="F:symporter activity"/>
    <property type="evidence" value="ECO:0007669"/>
    <property type="project" value="UniProtKB-KW"/>
</dbReference>
<dbReference type="PROSITE" id="PS00216">
    <property type="entry name" value="SUGAR_TRANSPORT_1"/>
    <property type="match status" value="2"/>
</dbReference>
<dbReference type="EMBL" id="JAAVLX010000012">
    <property type="protein sequence ID" value="NOJ43908.1"/>
    <property type="molecule type" value="Genomic_DNA"/>
</dbReference>
<feature type="transmembrane region" description="Helical" evidence="10">
    <location>
        <begin position="88"/>
        <end position="110"/>
    </location>
</feature>
<dbReference type="InterPro" id="IPR011701">
    <property type="entry name" value="MFS"/>
</dbReference>
<dbReference type="InterPro" id="IPR051084">
    <property type="entry name" value="H+-coupled_symporters"/>
</dbReference>
<keyword evidence="6" id="KW-0769">Symport</keyword>
<evidence type="ECO:0000256" key="2">
    <source>
        <dbReference type="ARBA" id="ARBA00008240"/>
    </source>
</evidence>
<evidence type="ECO:0000256" key="10">
    <source>
        <dbReference type="SAM" id="Phobius"/>
    </source>
</evidence>
<feature type="transmembrane region" description="Helical" evidence="10">
    <location>
        <begin position="218"/>
        <end position="238"/>
    </location>
</feature>
<dbReference type="SUPFAM" id="SSF103473">
    <property type="entry name" value="MFS general substrate transporter"/>
    <property type="match status" value="1"/>
</dbReference>
<comment type="subcellular location">
    <subcellularLocation>
        <location evidence="1">Cell membrane</location>
        <topology evidence="1">Multi-pass membrane protein</topology>
    </subcellularLocation>
</comment>
<keyword evidence="13" id="KW-1185">Reference proteome</keyword>
<comment type="caution">
    <text evidence="12">The sequence shown here is derived from an EMBL/GenBank/DDBJ whole genome shotgun (WGS) entry which is preliminary data.</text>
</comment>
<keyword evidence="4" id="KW-1003">Cell membrane</keyword>
<keyword evidence="3" id="KW-0813">Transport</keyword>
<dbReference type="Pfam" id="PF07690">
    <property type="entry name" value="MFS_1"/>
    <property type="match status" value="1"/>
</dbReference>
<feature type="transmembrane region" description="Helical" evidence="10">
    <location>
        <begin position="259"/>
        <end position="286"/>
    </location>
</feature>
<name>A0A7Y4GXS6_9BRAD</name>
<keyword evidence="8 10" id="KW-0472">Membrane</keyword>
<organism evidence="12 13">
    <name type="scientific">Bradyrhizobium australiense</name>
    <dbReference type="NCBI Taxonomy" id="2721161"/>
    <lineage>
        <taxon>Bacteria</taxon>
        <taxon>Pseudomonadati</taxon>
        <taxon>Pseudomonadota</taxon>
        <taxon>Alphaproteobacteria</taxon>
        <taxon>Hyphomicrobiales</taxon>
        <taxon>Nitrobacteraceae</taxon>
        <taxon>Bradyrhizobium</taxon>
    </lineage>
</organism>
<evidence type="ECO:0000313" key="13">
    <source>
        <dbReference type="Proteomes" id="UP000544122"/>
    </source>
</evidence>
<evidence type="ECO:0000256" key="9">
    <source>
        <dbReference type="SAM" id="MobiDB-lite"/>
    </source>
</evidence>
<evidence type="ECO:0000256" key="1">
    <source>
        <dbReference type="ARBA" id="ARBA00004651"/>
    </source>
</evidence>
<feature type="transmembrane region" description="Helical" evidence="10">
    <location>
        <begin position="364"/>
        <end position="387"/>
    </location>
</feature>
<feature type="transmembrane region" description="Helical" evidence="10">
    <location>
        <begin position="59"/>
        <end position="76"/>
    </location>
</feature>
<dbReference type="PANTHER" id="PTHR43528">
    <property type="entry name" value="ALPHA-KETOGLUTARATE PERMEASE"/>
    <property type="match status" value="1"/>
</dbReference>
<dbReference type="Pfam" id="PF00083">
    <property type="entry name" value="Sugar_tr"/>
    <property type="match status" value="1"/>
</dbReference>
<proteinExistence type="inferred from homology"/>
<evidence type="ECO:0000256" key="6">
    <source>
        <dbReference type="ARBA" id="ARBA00022847"/>
    </source>
</evidence>
<feature type="region of interest" description="Disordered" evidence="9">
    <location>
        <begin position="458"/>
        <end position="479"/>
    </location>
</feature>
<dbReference type="GO" id="GO:0005886">
    <property type="term" value="C:plasma membrane"/>
    <property type="evidence" value="ECO:0007669"/>
    <property type="project" value="UniProtKB-SubCell"/>
</dbReference>
<feature type="transmembrane region" description="Helical" evidence="10">
    <location>
        <begin position="306"/>
        <end position="323"/>
    </location>
</feature>
<comment type="similarity">
    <text evidence="2">Belongs to the major facilitator superfamily. Metabolite:H+ Symporter (MHS) family (TC 2.A.1.6) family.</text>
</comment>
<dbReference type="NCBIfam" id="NF011656">
    <property type="entry name" value="PRK15075.1"/>
    <property type="match status" value="1"/>
</dbReference>
<feature type="domain" description="Major facilitator superfamily (MFS) profile" evidence="11">
    <location>
        <begin position="46"/>
        <end position="454"/>
    </location>
</feature>
<evidence type="ECO:0000256" key="7">
    <source>
        <dbReference type="ARBA" id="ARBA00022989"/>
    </source>
</evidence>
<dbReference type="CDD" id="cd17368">
    <property type="entry name" value="MFS_CitA"/>
    <property type="match status" value="1"/>
</dbReference>
<dbReference type="PROSITE" id="PS50850">
    <property type="entry name" value="MFS"/>
    <property type="match status" value="1"/>
</dbReference>
<dbReference type="PANTHER" id="PTHR43528:SF6">
    <property type="entry name" value="CITRATE-PROTON SYMPORTER"/>
    <property type="match status" value="1"/>
</dbReference>
<dbReference type="InterPro" id="IPR020846">
    <property type="entry name" value="MFS_dom"/>
</dbReference>
<evidence type="ECO:0000256" key="8">
    <source>
        <dbReference type="ARBA" id="ARBA00023136"/>
    </source>
</evidence>
<keyword evidence="7 10" id="KW-1133">Transmembrane helix</keyword>
<evidence type="ECO:0000256" key="5">
    <source>
        <dbReference type="ARBA" id="ARBA00022692"/>
    </source>
</evidence>
<feature type="transmembrane region" description="Helical" evidence="10">
    <location>
        <begin position="399"/>
        <end position="422"/>
    </location>
</feature>
<protein>
    <submittedName>
        <fullName evidence="12">MFS transporter</fullName>
    </submittedName>
</protein>
<dbReference type="InterPro" id="IPR005829">
    <property type="entry name" value="Sugar_transporter_CS"/>
</dbReference>
<feature type="transmembrane region" description="Helical" evidence="10">
    <location>
        <begin position="184"/>
        <end position="206"/>
    </location>
</feature>
<dbReference type="Gene3D" id="1.20.1250.20">
    <property type="entry name" value="MFS general substrate transporter like domains"/>
    <property type="match status" value="2"/>
</dbReference>
<feature type="transmembrane region" description="Helical" evidence="10">
    <location>
        <begin position="141"/>
        <end position="172"/>
    </location>
</feature>